<dbReference type="PANTHER" id="PTHR43132">
    <property type="entry name" value="ARSENICAL RESISTANCE OPERON REPRESSOR ARSR-RELATED"/>
    <property type="match status" value="1"/>
</dbReference>
<dbReference type="AlphaFoldDB" id="A0A437LET4"/>
<dbReference type="Proteomes" id="UP000288587">
    <property type="component" value="Unassembled WGS sequence"/>
</dbReference>
<feature type="domain" description="HTH arsR-type" evidence="4">
    <location>
        <begin position="4"/>
        <end position="98"/>
    </location>
</feature>
<evidence type="ECO:0000256" key="2">
    <source>
        <dbReference type="ARBA" id="ARBA00023125"/>
    </source>
</evidence>
<evidence type="ECO:0000256" key="3">
    <source>
        <dbReference type="ARBA" id="ARBA00023163"/>
    </source>
</evidence>
<dbReference type="Pfam" id="PF01022">
    <property type="entry name" value="HTH_5"/>
    <property type="match status" value="1"/>
</dbReference>
<dbReference type="EMBL" id="SACM01000004">
    <property type="protein sequence ID" value="RVT83880.1"/>
    <property type="molecule type" value="Genomic_DNA"/>
</dbReference>
<dbReference type="GO" id="GO:0003677">
    <property type="term" value="F:DNA binding"/>
    <property type="evidence" value="ECO:0007669"/>
    <property type="project" value="UniProtKB-KW"/>
</dbReference>
<protein>
    <submittedName>
        <fullName evidence="5">Transcriptional regulator</fullName>
    </submittedName>
</protein>
<keyword evidence="1" id="KW-0805">Transcription regulation</keyword>
<organism evidence="5 6">
    <name type="scientific">Inhella crocodyli</name>
    <dbReference type="NCBI Taxonomy" id="2499851"/>
    <lineage>
        <taxon>Bacteria</taxon>
        <taxon>Pseudomonadati</taxon>
        <taxon>Pseudomonadota</taxon>
        <taxon>Betaproteobacteria</taxon>
        <taxon>Burkholderiales</taxon>
        <taxon>Sphaerotilaceae</taxon>
        <taxon>Inhella</taxon>
    </lineage>
</organism>
<dbReference type="RefSeq" id="WP_127683844.1">
    <property type="nucleotide sequence ID" value="NZ_SACM01000004.1"/>
</dbReference>
<dbReference type="InterPro" id="IPR011991">
    <property type="entry name" value="ArsR-like_HTH"/>
</dbReference>
<dbReference type="NCBIfam" id="NF033788">
    <property type="entry name" value="HTH_metalloreg"/>
    <property type="match status" value="1"/>
</dbReference>
<dbReference type="InterPro" id="IPR001845">
    <property type="entry name" value="HTH_ArsR_DNA-bd_dom"/>
</dbReference>
<keyword evidence="6" id="KW-1185">Reference proteome</keyword>
<dbReference type="InterPro" id="IPR036388">
    <property type="entry name" value="WH-like_DNA-bd_sf"/>
</dbReference>
<evidence type="ECO:0000259" key="4">
    <source>
        <dbReference type="PROSITE" id="PS50987"/>
    </source>
</evidence>
<name>A0A437LET4_9BURK</name>
<keyword evidence="2" id="KW-0238">DNA-binding</keyword>
<dbReference type="PRINTS" id="PR00778">
    <property type="entry name" value="HTHARSR"/>
</dbReference>
<keyword evidence="3" id="KW-0804">Transcription</keyword>
<dbReference type="CDD" id="cd00090">
    <property type="entry name" value="HTH_ARSR"/>
    <property type="match status" value="1"/>
</dbReference>
<evidence type="ECO:0000256" key="1">
    <source>
        <dbReference type="ARBA" id="ARBA00023015"/>
    </source>
</evidence>
<dbReference type="Gene3D" id="1.10.10.10">
    <property type="entry name" value="Winged helix-like DNA-binding domain superfamily/Winged helix DNA-binding domain"/>
    <property type="match status" value="1"/>
</dbReference>
<dbReference type="SMART" id="SM00418">
    <property type="entry name" value="HTH_ARSR"/>
    <property type="match status" value="1"/>
</dbReference>
<reference evidence="5 6" key="1">
    <citation type="submission" date="2019-01" db="EMBL/GenBank/DDBJ databases">
        <authorList>
            <person name="Chen W.-M."/>
        </authorList>
    </citation>
    <scope>NUCLEOTIDE SEQUENCE [LARGE SCALE GENOMIC DNA]</scope>
    <source>
        <strain evidence="5 6">CCP-18</strain>
    </source>
</reference>
<dbReference type="OrthoDB" id="5296924at2"/>
<gene>
    <name evidence="5" type="ORF">EOD73_14270</name>
</gene>
<evidence type="ECO:0000313" key="6">
    <source>
        <dbReference type="Proteomes" id="UP000288587"/>
    </source>
</evidence>
<accession>A0A437LET4</accession>
<dbReference type="PANTHER" id="PTHR43132:SF9">
    <property type="entry name" value="ARSR FAMILY TRANSCRIPTIONAL REGULATORY PROTEIN"/>
    <property type="match status" value="1"/>
</dbReference>
<proteinExistence type="predicted"/>
<dbReference type="SUPFAM" id="SSF46785">
    <property type="entry name" value="Winged helix' DNA-binding domain"/>
    <property type="match status" value="1"/>
</dbReference>
<dbReference type="GO" id="GO:0003700">
    <property type="term" value="F:DNA-binding transcription factor activity"/>
    <property type="evidence" value="ECO:0007669"/>
    <property type="project" value="InterPro"/>
</dbReference>
<dbReference type="InterPro" id="IPR036390">
    <property type="entry name" value="WH_DNA-bd_sf"/>
</dbReference>
<comment type="caution">
    <text evidence="5">The sequence shown here is derived from an EMBL/GenBank/DDBJ whole genome shotgun (WGS) entry which is preliminary data.</text>
</comment>
<dbReference type="InterPro" id="IPR051011">
    <property type="entry name" value="Metal_resp_trans_reg"/>
</dbReference>
<dbReference type="PROSITE" id="PS50987">
    <property type="entry name" value="HTH_ARSR_2"/>
    <property type="match status" value="1"/>
</dbReference>
<sequence>MEHLPEAVLSDVAAFFQALSEPTRLRVLNQLREGERKVGELAELACTTTANVSRHLSLLQQRGIVLREGRGTSVYYRIADPAIYDLCDLVCGAVARQHVEQAQARGLV</sequence>
<evidence type="ECO:0000313" key="5">
    <source>
        <dbReference type="EMBL" id="RVT83880.1"/>
    </source>
</evidence>